<dbReference type="SMART" id="SM00342">
    <property type="entry name" value="HTH_ARAC"/>
    <property type="match status" value="1"/>
</dbReference>
<evidence type="ECO:0000313" key="5">
    <source>
        <dbReference type="Proteomes" id="UP000004931"/>
    </source>
</evidence>
<accession>A0YBI2</accession>
<dbReference type="SUPFAM" id="SSF52317">
    <property type="entry name" value="Class I glutamine amidotransferase-like"/>
    <property type="match status" value="1"/>
</dbReference>
<protein>
    <submittedName>
        <fullName evidence="4">Transcriptional regulator, AraC family protein</fullName>
    </submittedName>
</protein>
<keyword evidence="2" id="KW-0804">Transcription</keyword>
<dbReference type="GO" id="GO:0043565">
    <property type="term" value="F:sequence-specific DNA binding"/>
    <property type="evidence" value="ECO:0007669"/>
    <property type="project" value="InterPro"/>
</dbReference>
<evidence type="ECO:0000259" key="3">
    <source>
        <dbReference type="PROSITE" id="PS01124"/>
    </source>
</evidence>
<dbReference type="Gene3D" id="3.40.50.880">
    <property type="match status" value="1"/>
</dbReference>
<name>A0YBI2_9GAMM</name>
<dbReference type="GO" id="GO:0003700">
    <property type="term" value="F:DNA-binding transcription factor activity"/>
    <property type="evidence" value="ECO:0007669"/>
    <property type="project" value="InterPro"/>
</dbReference>
<dbReference type="EMBL" id="AAVT01000002">
    <property type="protein sequence ID" value="EAW31912.1"/>
    <property type="molecule type" value="Genomic_DNA"/>
</dbReference>
<dbReference type="InterPro" id="IPR052158">
    <property type="entry name" value="INH-QAR"/>
</dbReference>
<dbReference type="Pfam" id="PF01965">
    <property type="entry name" value="DJ-1_PfpI"/>
    <property type="match status" value="1"/>
</dbReference>
<organism evidence="4 5">
    <name type="scientific">marine gamma proteobacterium HTCC2143</name>
    <dbReference type="NCBI Taxonomy" id="247633"/>
    <lineage>
        <taxon>Bacteria</taxon>
        <taxon>Pseudomonadati</taxon>
        <taxon>Pseudomonadota</taxon>
        <taxon>Gammaproteobacteria</taxon>
        <taxon>Cellvibrionales</taxon>
        <taxon>Spongiibacteraceae</taxon>
        <taxon>BD1-7 clade</taxon>
    </lineage>
</organism>
<evidence type="ECO:0000313" key="4">
    <source>
        <dbReference type="EMBL" id="EAW31912.1"/>
    </source>
</evidence>
<proteinExistence type="predicted"/>
<reference evidence="4 5" key="1">
    <citation type="journal article" date="2010" name="J. Bacteriol.">
        <title>Genome sequence of the oligotrophic marine Gammaproteobacterium HTCC2143, isolated from the Oregon Coast.</title>
        <authorList>
            <person name="Oh H.M."/>
            <person name="Kang I."/>
            <person name="Ferriera S."/>
            <person name="Giovannoni S.J."/>
            <person name="Cho J.C."/>
        </authorList>
    </citation>
    <scope>NUCLEOTIDE SEQUENCE [LARGE SCALE GENOMIC DNA]</scope>
    <source>
        <strain evidence="4 5">HTCC2143</strain>
    </source>
</reference>
<dbReference type="PANTHER" id="PTHR43130">
    <property type="entry name" value="ARAC-FAMILY TRANSCRIPTIONAL REGULATOR"/>
    <property type="match status" value="1"/>
</dbReference>
<dbReference type="InterPro" id="IPR018060">
    <property type="entry name" value="HTH_AraC"/>
</dbReference>
<dbReference type="AlphaFoldDB" id="A0YBI2"/>
<keyword evidence="1" id="KW-0805">Transcription regulation</keyword>
<dbReference type="Pfam" id="PF12833">
    <property type="entry name" value="HTH_18"/>
    <property type="match status" value="1"/>
</dbReference>
<dbReference type="Proteomes" id="UP000004931">
    <property type="component" value="Unassembled WGS sequence"/>
</dbReference>
<dbReference type="InterPro" id="IPR002818">
    <property type="entry name" value="DJ-1/PfpI"/>
</dbReference>
<evidence type="ECO:0000256" key="1">
    <source>
        <dbReference type="ARBA" id="ARBA00023015"/>
    </source>
</evidence>
<dbReference type="Gene3D" id="1.10.10.60">
    <property type="entry name" value="Homeodomain-like"/>
    <property type="match status" value="1"/>
</dbReference>
<sequence length="328" mass="36473">MTEVSASNTEVHAEAPLHFAFLMVTDYTLSPFANAVSVLRIANRQSGRELYRWSIYTIDGQAVNSSCGMTLQFDGAISTATEIDTLIVCGGYKIAQQTTPEILAALRLIAKTKIPIGALCTGAFVLAKAGLLDGYRCTIHWENLSAFREQFPRLLATSNLFVIDGNRYTCAGGVSSIDLMLKLVSIRYGHQMVQEISEQLACERVRSEHDPQRAALHYLIGANQPKLVSAVTLMEANIEEPLGLDELASYGNISRRQLERLFLKYLGCSPSRYYLQLRLFRARLLLVQTNMPIIDIAVSCGFSTAPHFSKCYHDLYGKPPRDERIALQ</sequence>
<keyword evidence="5" id="KW-1185">Reference proteome</keyword>
<dbReference type="CDD" id="cd03136">
    <property type="entry name" value="GATase1_AraC_ArgR_like"/>
    <property type="match status" value="1"/>
</dbReference>
<comment type="caution">
    <text evidence="4">The sequence shown here is derived from an EMBL/GenBank/DDBJ whole genome shotgun (WGS) entry which is preliminary data.</text>
</comment>
<dbReference type="SUPFAM" id="SSF46689">
    <property type="entry name" value="Homeodomain-like"/>
    <property type="match status" value="2"/>
</dbReference>
<dbReference type="eggNOG" id="COG4977">
    <property type="taxonomic scope" value="Bacteria"/>
</dbReference>
<evidence type="ECO:0000256" key="2">
    <source>
        <dbReference type="ARBA" id="ARBA00023163"/>
    </source>
</evidence>
<dbReference type="PROSITE" id="PS01124">
    <property type="entry name" value="HTH_ARAC_FAMILY_2"/>
    <property type="match status" value="1"/>
</dbReference>
<dbReference type="InterPro" id="IPR009057">
    <property type="entry name" value="Homeodomain-like_sf"/>
</dbReference>
<dbReference type="STRING" id="247633.GP2143_05660"/>
<feature type="domain" description="HTH araC/xylS-type" evidence="3">
    <location>
        <begin position="228"/>
        <end position="326"/>
    </location>
</feature>
<dbReference type="PANTHER" id="PTHR43130:SF3">
    <property type="entry name" value="HTH-TYPE TRANSCRIPTIONAL REGULATOR RV1931C"/>
    <property type="match status" value="1"/>
</dbReference>
<gene>
    <name evidence="4" type="ORF">GP2143_05660</name>
</gene>
<dbReference type="InterPro" id="IPR029062">
    <property type="entry name" value="Class_I_gatase-like"/>
</dbReference>